<protein>
    <submittedName>
        <fullName evidence="1">Uncharacterized protein</fullName>
    </submittedName>
</protein>
<sequence>MQENEELLLSLLSEVELVKTEKKMLEIDKQMLDKEMEKMDKTFKKLKTYTMETEMKLGRIKENLSKLETGVKTLNMDNEDMIGDLSEKDVRKAKRRDEWKQKHEIKHKK</sequence>
<reference evidence="1 2" key="1">
    <citation type="submission" date="2019-04" db="EMBL/GenBank/DDBJ databases">
        <title>An improved genome assembly and genetic linkage map for asparagus bean, Vigna unguiculata ssp. sesquipedialis.</title>
        <authorList>
            <person name="Xia Q."/>
            <person name="Zhang R."/>
            <person name="Dong Y."/>
        </authorList>
    </citation>
    <scope>NUCLEOTIDE SEQUENCE [LARGE SCALE GENOMIC DNA]</scope>
    <source>
        <tissue evidence="1">Leaf</tissue>
    </source>
</reference>
<evidence type="ECO:0000313" key="1">
    <source>
        <dbReference type="EMBL" id="QCE11689.1"/>
    </source>
</evidence>
<organism evidence="1 2">
    <name type="scientific">Vigna unguiculata</name>
    <name type="common">Cowpea</name>
    <dbReference type="NCBI Taxonomy" id="3917"/>
    <lineage>
        <taxon>Eukaryota</taxon>
        <taxon>Viridiplantae</taxon>
        <taxon>Streptophyta</taxon>
        <taxon>Embryophyta</taxon>
        <taxon>Tracheophyta</taxon>
        <taxon>Spermatophyta</taxon>
        <taxon>Magnoliopsida</taxon>
        <taxon>eudicotyledons</taxon>
        <taxon>Gunneridae</taxon>
        <taxon>Pentapetalae</taxon>
        <taxon>rosids</taxon>
        <taxon>fabids</taxon>
        <taxon>Fabales</taxon>
        <taxon>Fabaceae</taxon>
        <taxon>Papilionoideae</taxon>
        <taxon>50 kb inversion clade</taxon>
        <taxon>NPAAA clade</taxon>
        <taxon>indigoferoid/millettioid clade</taxon>
        <taxon>Phaseoleae</taxon>
        <taxon>Vigna</taxon>
    </lineage>
</organism>
<name>A0A4D6NGJ1_VIGUN</name>
<proteinExistence type="predicted"/>
<dbReference type="EMBL" id="CP039354">
    <property type="protein sequence ID" value="QCE11689.1"/>
    <property type="molecule type" value="Genomic_DNA"/>
</dbReference>
<dbReference type="Proteomes" id="UP000501690">
    <property type="component" value="Linkage Group LG10"/>
</dbReference>
<dbReference type="AlphaFoldDB" id="A0A4D6NGJ1"/>
<keyword evidence="2" id="KW-1185">Reference proteome</keyword>
<accession>A0A4D6NGJ1</accession>
<evidence type="ECO:0000313" key="2">
    <source>
        <dbReference type="Proteomes" id="UP000501690"/>
    </source>
</evidence>
<gene>
    <name evidence="1" type="ORF">DEO72_LG10g2925</name>
</gene>